<dbReference type="PROSITE" id="PS51257">
    <property type="entry name" value="PROKAR_LIPOPROTEIN"/>
    <property type="match status" value="1"/>
</dbReference>
<protein>
    <recommendedName>
        <fullName evidence="2">peptidylprolyl isomerase</fullName>
        <ecNumber evidence="2">5.2.1.8</ecNumber>
    </recommendedName>
</protein>
<evidence type="ECO:0000256" key="1">
    <source>
        <dbReference type="ARBA" id="ARBA00000971"/>
    </source>
</evidence>
<dbReference type="EC" id="5.2.1.8" evidence="2"/>
<organism evidence="9 10">
    <name type="scientific">Hungatella hathewayi</name>
    <dbReference type="NCBI Taxonomy" id="154046"/>
    <lineage>
        <taxon>Bacteria</taxon>
        <taxon>Bacillati</taxon>
        <taxon>Bacillota</taxon>
        <taxon>Clostridia</taxon>
        <taxon>Lachnospirales</taxon>
        <taxon>Lachnospiraceae</taxon>
        <taxon>Hungatella</taxon>
    </lineage>
</organism>
<dbReference type="PROSITE" id="PS50198">
    <property type="entry name" value="PPIC_PPIASE_2"/>
    <property type="match status" value="1"/>
</dbReference>
<proteinExistence type="predicted"/>
<evidence type="ECO:0000256" key="2">
    <source>
        <dbReference type="ARBA" id="ARBA00013194"/>
    </source>
</evidence>
<dbReference type="AlphaFoldDB" id="A0A174FLM8"/>
<name>A0A174FLM8_9FIRM</name>
<evidence type="ECO:0000313" key="9">
    <source>
        <dbReference type="EMBL" id="CUO51123.1"/>
    </source>
</evidence>
<dbReference type="InterPro" id="IPR046357">
    <property type="entry name" value="PPIase_dom_sf"/>
</dbReference>
<evidence type="ECO:0000256" key="4">
    <source>
        <dbReference type="ARBA" id="ARBA00023110"/>
    </source>
</evidence>
<gene>
    <name evidence="9" type="primary">prsA3</name>
    <name evidence="9" type="ORF">ERS852407_03051</name>
</gene>
<dbReference type="Proteomes" id="UP000095651">
    <property type="component" value="Unassembled WGS sequence"/>
</dbReference>
<keyword evidence="5 6" id="KW-0413">Isomerase</keyword>
<evidence type="ECO:0000256" key="3">
    <source>
        <dbReference type="ARBA" id="ARBA00022729"/>
    </source>
</evidence>
<feature type="domain" description="PpiC" evidence="8">
    <location>
        <begin position="169"/>
        <end position="254"/>
    </location>
</feature>
<comment type="catalytic activity">
    <reaction evidence="1">
        <text>[protein]-peptidylproline (omega=180) = [protein]-peptidylproline (omega=0)</text>
        <dbReference type="Rhea" id="RHEA:16237"/>
        <dbReference type="Rhea" id="RHEA-COMP:10747"/>
        <dbReference type="Rhea" id="RHEA-COMP:10748"/>
        <dbReference type="ChEBI" id="CHEBI:83833"/>
        <dbReference type="ChEBI" id="CHEBI:83834"/>
        <dbReference type="EC" id="5.2.1.8"/>
    </reaction>
</comment>
<feature type="chain" id="PRO_5008021787" description="peptidylprolyl isomerase" evidence="7">
    <location>
        <begin position="29"/>
        <end position="324"/>
    </location>
</feature>
<accession>A0A174FLM8</accession>
<reference evidence="9 10" key="1">
    <citation type="submission" date="2015-09" db="EMBL/GenBank/DDBJ databases">
        <authorList>
            <consortium name="Pathogen Informatics"/>
        </authorList>
    </citation>
    <scope>NUCLEOTIDE SEQUENCE [LARGE SCALE GENOMIC DNA]</scope>
    <source>
        <strain evidence="9 10">2789STDY5608850</strain>
    </source>
</reference>
<dbReference type="InterPro" id="IPR000297">
    <property type="entry name" value="PPIase_PpiC"/>
</dbReference>
<evidence type="ECO:0000256" key="7">
    <source>
        <dbReference type="SAM" id="SignalP"/>
    </source>
</evidence>
<dbReference type="PANTHER" id="PTHR47245">
    <property type="entry name" value="PEPTIDYLPROLYL ISOMERASE"/>
    <property type="match status" value="1"/>
</dbReference>
<dbReference type="RefSeq" id="WP_055656418.1">
    <property type="nucleotide sequence ID" value="NZ_CABIXC010000007.1"/>
</dbReference>
<keyword evidence="4 6" id="KW-0697">Rotamase</keyword>
<dbReference type="EMBL" id="CYZE01000007">
    <property type="protein sequence ID" value="CUO51123.1"/>
    <property type="molecule type" value="Genomic_DNA"/>
</dbReference>
<dbReference type="InterPro" id="IPR050245">
    <property type="entry name" value="PrsA_foldase"/>
</dbReference>
<dbReference type="Gene3D" id="3.10.50.40">
    <property type="match status" value="1"/>
</dbReference>
<evidence type="ECO:0000259" key="8">
    <source>
        <dbReference type="PROSITE" id="PS50198"/>
    </source>
</evidence>
<evidence type="ECO:0000313" key="10">
    <source>
        <dbReference type="Proteomes" id="UP000095651"/>
    </source>
</evidence>
<evidence type="ECO:0000256" key="6">
    <source>
        <dbReference type="PROSITE-ProRule" id="PRU00278"/>
    </source>
</evidence>
<sequence>MNFKYRKKVKQTLAAVLAAMLLTGCAKGLPMVSEVNETKAYTLPQSMIIVATERNRYQQAYTGQIWSVELPDGETFETYLLGQAQEFLQEMKWMNLLAKDKEIIITSAEKEEIRKLSEEYYESLTEDDIAYMGVKEEDVRTMYEEYFLSNKVVSELTKDMNLEISDSEAKVITIDQIVLSDGNTAQDVLNQVNEDGADFEAIAREYSEDNEIQKQLGRGEARKALEDAAFSLTAGEISPVVEDNGMFYIIKCVSDYDDDATQARKDNLYQQRKKDAFGQIYNQFKTENPVTFSNDIWDGIKFSIDDKTTTTNFFDLYRKHFPNS</sequence>
<dbReference type="PANTHER" id="PTHR47245:SF1">
    <property type="entry name" value="FOLDASE PROTEIN PRSA"/>
    <property type="match status" value="1"/>
</dbReference>
<dbReference type="SUPFAM" id="SSF54534">
    <property type="entry name" value="FKBP-like"/>
    <property type="match status" value="1"/>
</dbReference>
<evidence type="ECO:0000256" key="5">
    <source>
        <dbReference type="ARBA" id="ARBA00023235"/>
    </source>
</evidence>
<keyword evidence="3 7" id="KW-0732">Signal</keyword>
<dbReference type="GO" id="GO:0003755">
    <property type="term" value="F:peptidyl-prolyl cis-trans isomerase activity"/>
    <property type="evidence" value="ECO:0007669"/>
    <property type="project" value="UniProtKB-KW"/>
</dbReference>
<feature type="signal peptide" evidence="7">
    <location>
        <begin position="1"/>
        <end position="28"/>
    </location>
</feature>
<dbReference type="Pfam" id="PF00639">
    <property type="entry name" value="Rotamase"/>
    <property type="match status" value="1"/>
</dbReference>